<dbReference type="Pfam" id="PF13909">
    <property type="entry name" value="zf-H2C2_5"/>
    <property type="match status" value="2"/>
</dbReference>
<sequence>MSCHNRADENLIDYSETTSASATLQYILPRDFVYLPIVGNKRQSYQRKDNGNGGGLPTDKPKFPCPNCPSVFSHKNNLYYHSKFECGQLPRFNCPYCSYRTKHVSNVRAHVRRKHPGHKVYAIDICKYPNFLLPYDQRHGDYNWTGDNVLPKTTTVSRTGDQHVQRFPCGNCNSVFSRKHNLQYHLKFECGQSPRFNCPYCAYRTRHPSNVRAHDSIVSKKRSQRFFDRGSIVDLRTIRKYSGIDSRQEYSSLQPDYFIQNRERFERYQRQKGGYPCHKCGNHFTWRNNLYNHLKFQCGQLPRFNCPYCSYRTKHASNVRSHIRRIHPHEKVYVVDVYSNYNDQKK</sequence>
<keyword evidence="3 5" id="KW-0863">Zinc-finger</keyword>
<feature type="domain" description="C2H2-type" evidence="6">
    <location>
        <begin position="304"/>
        <end position="332"/>
    </location>
</feature>
<protein>
    <recommendedName>
        <fullName evidence="6">C2H2-type domain-containing protein</fullName>
    </recommendedName>
</protein>
<comment type="caution">
    <text evidence="7">The sequence shown here is derived from an EMBL/GenBank/DDBJ whole genome shotgun (WGS) entry which is preliminary data.</text>
</comment>
<feature type="domain" description="C2H2-type" evidence="6">
    <location>
        <begin position="275"/>
        <end position="302"/>
    </location>
</feature>
<gene>
    <name evidence="7" type="ORF">HZH68_012340</name>
</gene>
<dbReference type="AlphaFoldDB" id="A0A834MZ83"/>
<keyword evidence="2" id="KW-0677">Repeat</keyword>
<dbReference type="PANTHER" id="PTHR24379">
    <property type="entry name" value="KRAB AND ZINC FINGER DOMAIN-CONTAINING"/>
    <property type="match status" value="1"/>
</dbReference>
<keyword evidence="8" id="KW-1185">Reference proteome</keyword>
<keyword evidence="4" id="KW-0862">Zinc</keyword>
<evidence type="ECO:0000256" key="1">
    <source>
        <dbReference type="ARBA" id="ARBA00022723"/>
    </source>
</evidence>
<dbReference type="PANTHER" id="PTHR24379:SF121">
    <property type="entry name" value="C2H2-TYPE DOMAIN-CONTAINING PROTEIN"/>
    <property type="match status" value="1"/>
</dbReference>
<reference evidence="7" key="1">
    <citation type="journal article" date="2020" name="G3 (Bethesda)">
        <title>High-Quality Assemblies for Three Invasive Social Wasps from the &lt;i&gt;Vespula&lt;/i&gt; Genus.</title>
        <authorList>
            <person name="Harrop T.W.R."/>
            <person name="Guhlin J."/>
            <person name="McLaughlin G.M."/>
            <person name="Permina E."/>
            <person name="Stockwell P."/>
            <person name="Gilligan J."/>
            <person name="Le Lec M.F."/>
            <person name="Gruber M.A.M."/>
            <person name="Quinn O."/>
            <person name="Lovegrove M."/>
            <person name="Duncan E.J."/>
            <person name="Remnant E.J."/>
            <person name="Van Eeckhoven J."/>
            <person name="Graham B."/>
            <person name="Knapp R.A."/>
            <person name="Langford K.W."/>
            <person name="Kronenberg Z."/>
            <person name="Press M.O."/>
            <person name="Eacker S.M."/>
            <person name="Wilson-Rankin E.E."/>
            <person name="Purcell J."/>
            <person name="Lester P.J."/>
            <person name="Dearden P.K."/>
        </authorList>
    </citation>
    <scope>NUCLEOTIDE SEQUENCE</scope>
    <source>
        <strain evidence="7">Linc-1</strain>
    </source>
</reference>
<name>A0A834MZ83_VESGE</name>
<evidence type="ECO:0000313" key="8">
    <source>
        <dbReference type="Proteomes" id="UP000617340"/>
    </source>
</evidence>
<organism evidence="7 8">
    <name type="scientific">Vespula germanica</name>
    <name type="common">German yellow jacket</name>
    <name type="synonym">Paravespula germanica</name>
    <dbReference type="NCBI Taxonomy" id="30212"/>
    <lineage>
        <taxon>Eukaryota</taxon>
        <taxon>Metazoa</taxon>
        <taxon>Ecdysozoa</taxon>
        <taxon>Arthropoda</taxon>
        <taxon>Hexapoda</taxon>
        <taxon>Insecta</taxon>
        <taxon>Pterygota</taxon>
        <taxon>Neoptera</taxon>
        <taxon>Endopterygota</taxon>
        <taxon>Hymenoptera</taxon>
        <taxon>Apocrita</taxon>
        <taxon>Aculeata</taxon>
        <taxon>Vespoidea</taxon>
        <taxon>Vespidae</taxon>
        <taxon>Vespinae</taxon>
        <taxon>Vespula</taxon>
    </lineage>
</organism>
<evidence type="ECO:0000313" key="7">
    <source>
        <dbReference type="EMBL" id="KAF7388398.1"/>
    </source>
</evidence>
<feature type="domain" description="C2H2-type" evidence="6">
    <location>
        <begin position="63"/>
        <end position="90"/>
    </location>
</feature>
<proteinExistence type="predicted"/>
<dbReference type="Proteomes" id="UP000617340">
    <property type="component" value="Unassembled WGS sequence"/>
</dbReference>
<dbReference type="EMBL" id="JACSDZ010000013">
    <property type="protein sequence ID" value="KAF7388398.1"/>
    <property type="molecule type" value="Genomic_DNA"/>
</dbReference>
<dbReference type="InterPro" id="IPR036236">
    <property type="entry name" value="Znf_C2H2_sf"/>
</dbReference>
<dbReference type="SMART" id="SM00355">
    <property type="entry name" value="ZnF_C2H2"/>
    <property type="match status" value="6"/>
</dbReference>
<dbReference type="GO" id="GO:0008270">
    <property type="term" value="F:zinc ion binding"/>
    <property type="evidence" value="ECO:0007669"/>
    <property type="project" value="UniProtKB-KW"/>
</dbReference>
<evidence type="ECO:0000256" key="4">
    <source>
        <dbReference type="ARBA" id="ARBA00022833"/>
    </source>
</evidence>
<evidence type="ECO:0000259" key="6">
    <source>
        <dbReference type="PROSITE" id="PS50157"/>
    </source>
</evidence>
<keyword evidence="1" id="KW-0479">Metal-binding</keyword>
<dbReference type="Pfam" id="PF00096">
    <property type="entry name" value="zf-C2H2"/>
    <property type="match status" value="1"/>
</dbReference>
<dbReference type="Gene3D" id="3.30.160.60">
    <property type="entry name" value="Classic Zinc Finger"/>
    <property type="match status" value="3"/>
</dbReference>
<feature type="domain" description="C2H2-type" evidence="6">
    <location>
        <begin position="167"/>
        <end position="194"/>
    </location>
</feature>
<evidence type="ECO:0000256" key="2">
    <source>
        <dbReference type="ARBA" id="ARBA00022737"/>
    </source>
</evidence>
<dbReference type="PROSITE" id="PS50157">
    <property type="entry name" value="ZINC_FINGER_C2H2_2"/>
    <property type="match status" value="5"/>
</dbReference>
<evidence type="ECO:0000256" key="5">
    <source>
        <dbReference type="PROSITE-ProRule" id="PRU00042"/>
    </source>
</evidence>
<dbReference type="SUPFAM" id="SSF57667">
    <property type="entry name" value="beta-beta-alpha zinc fingers"/>
    <property type="match status" value="3"/>
</dbReference>
<accession>A0A834MZ83</accession>
<feature type="domain" description="C2H2-type" evidence="6">
    <location>
        <begin position="92"/>
        <end position="120"/>
    </location>
</feature>
<evidence type="ECO:0000256" key="3">
    <source>
        <dbReference type="ARBA" id="ARBA00022771"/>
    </source>
</evidence>
<dbReference type="InterPro" id="IPR013087">
    <property type="entry name" value="Znf_C2H2_type"/>
</dbReference>